<feature type="repeat" description="ANK" evidence="5">
    <location>
        <begin position="635"/>
        <end position="667"/>
    </location>
</feature>
<dbReference type="Pfam" id="PF12796">
    <property type="entry name" value="Ank_2"/>
    <property type="match status" value="1"/>
</dbReference>
<dbReference type="GO" id="GO:0008270">
    <property type="term" value="F:zinc ion binding"/>
    <property type="evidence" value="ECO:0007669"/>
    <property type="project" value="UniProtKB-KW"/>
</dbReference>
<dbReference type="InterPro" id="IPR036770">
    <property type="entry name" value="Ankyrin_rpt-contain_sf"/>
</dbReference>
<dbReference type="InterPro" id="IPR002110">
    <property type="entry name" value="Ankyrin_rpt"/>
</dbReference>
<evidence type="ECO:0000256" key="2">
    <source>
        <dbReference type="ARBA" id="ARBA00022723"/>
    </source>
</evidence>
<dbReference type="SUPFAM" id="SSF103657">
    <property type="entry name" value="BAR/IMD domain-like"/>
    <property type="match status" value="1"/>
</dbReference>
<dbReference type="SMART" id="SM00105">
    <property type="entry name" value="ArfGap"/>
    <property type="match status" value="1"/>
</dbReference>
<accession>A0A9N9CA15</accession>
<dbReference type="Pfam" id="PF16746">
    <property type="entry name" value="BAR_3"/>
    <property type="match status" value="1"/>
</dbReference>
<dbReference type="Pfam" id="PF00169">
    <property type="entry name" value="PH"/>
    <property type="match status" value="1"/>
</dbReference>
<proteinExistence type="predicted"/>
<dbReference type="Gene3D" id="1.10.220.150">
    <property type="entry name" value="Arf GTPase activating protein"/>
    <property type="match status" value="1"/>
</dbReference>
<organism evidence="10 11">
    <name type="scientific">Acaulospora morrowiae</name>
    <dbReference type="NCBI Taxonomy" id="94023"/>
    <lineage>
        <taxon>Eukaryota</taxon>
        <taxon>Fungi</taxon>
        <taxon>Fungi incertae sedis</taxon>
        <taxon>Mucoromycota</taxon>
        <taxon>Glomeromycotina</taxon>
        <taxon>Glomeromycetes</taxon>
        <taxon>Diversisporales</taxon>
        <taxon>Acaulosporaceae</taxon>
        <taxon>Acaulospora</taxon>
    </lineage>
</organism>
<dbReference type="CDD" id="cd08204">
    <property type="entry name" value="ArfGap"/>
    <property type="match status" value="1"/>
</dbReference>
<evidence type="ECO:0000313" key="11">
    <source>
        <dbReference type="Proteomes" id="UP000789342"/>
    </source>
</evidence>
<dbReference type="PROSITE" id="PS50088">
    <property type="entry name" value="ANK_REPEAT"/>
    <property type="match status" value="2"/>
</dbReference>
<dbReference type="PROSITE" id="PS50003">
    <property type="entry name" value="PH_DOMAIN"/>
    <property type="match status" value="1"/>
</dbReference>
<dbReference type="PROSITE" id="PS50115">
    <property type="entry name" value="ARFGAP"/>
    <property type="match status" value="1"/>
</dbReference>
<dbReference type="FunFam" id="1.10.220.150:FF:000009">
    <property type="entry name" value="stromal membrane-associated protein 1 isoform X1"/>
    <property type="match status" value="1"/>
</dbReference>
<keyword evidence="1" id="KW-0343">GTPase activation</keyword>
<evidence type="ECO:0000256" key="1">
    <source>
        <dbReference type="ARBA" id="ARBA00022468"/>
    </source>
</evidence>
<keyword evidence="4" id="KW-0862">Zinc</keyword>
<feature type="domain" description="Arf-GAP" evidence="9">
    <location>
        <begin position="442"/>
        <end position="565"/>
    </location>
</feature>
<dbReference type="InterPro" id="IPR027267">
    <property type="entry name" value="AH/BAR_dom_sf"/>
</dbReference>
<sequence length="800" mass="91942">KLSHYDVVRANLADGHTSKKGRELFADRGQNTINYDLLDGYTLETLKSLTSSRTDRIYEDPPIFRRELTDCESSIFGLEATIKNLVKISRSSVEIAQEYTAKQLQFAEELENFAKQQPESIIKNVLMKYASSLQEVERSRRILHSHMYNMFIEPLEAFAKNEIVPLKDLKKNFEKAGNEADSALSRYMNKRPRDSMIQEASYELSEARREFHLRYLDYVTRVNQLEAKKKFEFMEYILALMFTESSFYHQSYEILKDLEPHMKDVTKLLHETRVMYNNDIKESQLLRKKIFESAQETYNPLRSGKAGKNHNPNPSGNLSGVRKSGYLFMKGNQRVMQTWTRKYFTISGEMLCYCNKSGKEDDDSASINLRVCHIKLINNSDRRFCFEILSPMRTYILQAENQAEMEDWIYHLQTAAKEAFYSEQSPKLNSREAANDRSQNSKQLIHQVKQLEGNELCADCKSKDPQWASTNFGTLLCIECSGIHRSLGVHVSKVRSLMLDKWEPETAEVMLRLGNSKANQIFEAKILKEKDGKSEKSWERSEREKFITDKYVNKEYIVRKDEEKEINVDLAFWEEMNNSNLSGALKYLSLGAYVDWKNDRKNGTTALHQAIRRDDDVAVEFLLLWSSDINSVDEDGWSGLHHAAATNNARLLLNLMKRHADVNLKDKRGKRPVDVALELQKVEAVTALRLFQFENQLTRSEYSTFGVDEALTSISKPYNRTTSSSIDLRINTNKTSTRSAPATPPTSSRGLLDVDNLDGSVRSSMDSFTTQGGVSSKIPANGIKLQTFGQWENIEHEDGM</sequence>
<feature type="region of interest" description="Disordered" evidence="7">
    <location>
        <begin position="730"/>
        <end position="751"/>
    </location>
</feature>
<feature type="non-terminal residue" evidence="10">
    <location>
        <position position="800"/>
    </location>
</feature>
<evidence type="ECO:0000256" key="6">
    <source>
        <dbReference type="PROSITE-ProRule" id="PRU00288"/>
    </source>
</evidence>
<dbReference type="Gene3D" id="2.30.29.30">
    <property type="entry name" value="Pleckstrin-homology domain (PH domain)/Phosphotyrosine-binding domain (PTB)"/>
    <property type="match status" value="1"/>
</dbReference>
<dbReference type="SUPFAM" id="SSF57863">
    <property type="entry name" value="ArfGap/RecO-like zinc finger"/>
    <property type="match status" value="1"/>
</dbReference>
<name>A0A9N9CA15_9GLOM</name>
<dbReference type="Pfam" id="PF01412">
    <property type="entry name" value="ArfGap"/>
    <property type="match status" value="1"/>
</dbReference>
<dbReference type="PROSITE" id="PS50297">
    <property type="entry name" value="ANK_REP_REGION"/>
    <property type="match status" value="2"/>
</dbReference>
<dbReference type="SMART" id="SM00233">
    <property type="entry name" value="PH"/>
    <property type="match status" value="1"/>
</dbReference>
<evidence type="ECO:0000256" key="7">
    <source>
        <dbReference type="SAM" id="MobiDB-lite"/>
    </source>
</evidence>
<dbReference type="PANTHER" id="PTHR23180:SF160">
    <property type="entry name" value="ADP-RIBOSYLATION FACTOR GTPASE-ACTIVATING PROTEIN EFFECTOR PROTEIN 1"/>
    <property type="match status" value="1"/>
</dbReference>
<dbReference type="GO" id="GO:0005737">
    <property type="term" value="C:cytoplasm"/>
    <property type="evidence" value="ECO:0007669"/>
    <property type="project" value="InterPro"/>
</dbReference>
<dbReference type="SMART" id="SM00248">
    <property type="entry name" value="ANK"/>
    <property type="match status" value="2"/>
</dbReference>
<dbReference type="Gene3D" id="1.20.1270.60">
    <property type="entry name" value="Arfaptin homology (AH) domain/BAR domain"/>
    <property type="match status" value="1"/>
</dbReference>
<reference evidence="10" key="1">
    <citation type="submission" date="2021-06" db="EMBL/GenBank/DDBJ databases">
        <authorList>
            <person name="Kallberg Y."/>
            <person name="Tangrot J."/>
            <person name="Rosling A."/>
        </authorList>
    </citation>
    <scope>NUCLEOTIDE SEQUENCE</scope>
    <source>
        <strain evidence="10">CL551</strain>
    </source>
</reference>
<evidence type="ECO:0000259" key="8">
    <source>
        <dbReference type="PROSITE" id="PS50003"/>
    </source>
</evidence>
<gene>
    <name evidence="10" type="ORF">AMORRO_LOCUS7458</name>
</gene>
<dbReference type="AlphaFoldDB" id="A0A9N9CA15"/>
<dbReference type="InterPro" id="IPR001849">
    <property type="entry name" value="PH_domain"/>
</dbReference>
<dbReference type="InterPro" id="IPR038508">
    <property type="entry name" value="ArfGAP_dom_sf"/>
</dbReference>
<evidence type="ECO:0000256" key="3">
    <source>
        <dbReference type="ARBA" id="ARBA00022771"/>
    </source>
</evidence>
<feature type="compositionally biased region" description="Low complexity" evidence="7">
    <location>
        <begin position="735"/>
        <end position="749"/>
    </location>
</feature>
<dbReference type="InterPro" id="IPR011993">
    <property type="entry name" value="PH-like_dom_sf"/>
</dbReference>
<evidence type="ECO:0000259" key="9">
    <source>
        <dbReference type="PROSITE" id="PS50115"/>
    </source>
</evidence>
<dbReference type="Proteomes" id="UP000789342">
    <property type="component" value="Unassembled WGS sequence"/>
</dbReference>
<dbReference type="Gene3D" id="1.25.40.20">
    <property type="entry name" value="Ankyrin repeat-containing domain"/>
    <property type="match status" value="1"/>
</dbReference>
<dbReference type="PRINTS" id="PR00405">
    <property type="entry name" value="REVINTRACTNG"/>
</dbReference>
<keyword evidence="11" id="KW-1185">Reference proteome</keyword>
<evidence type="ECO:0000313" key="10">
    <source>
        <dbReference type="EMBL" id="CAG8593611.1"/>
    </source>
</evidence>
<dbReference type="InterPro" id="IPR004148">
    <property type="entry name" value="BAR_dom"/>
</dbReference>
<dbReference type="EMBL" id="CAJVPV010005612">
    <property type="protein sequence ID" value="CAG8593611.1"/>
    <property type="molecule type" value="Genomic_DNA"/>
</dbReference>
<evidence type="ECO:0000256" key="4">
    <source>
        <dbReference type="ARBA" id="ARBA00022833"/>
    </source>
</evidence>
<keyword evidence="5" id="KW-0040">ANK repeat</keyword>
<feature type="domain" description="PH" evidence="8">
    <location>
        <begin position="320"/>
        <end position="417"/>
    </location>
</feature>
<feature type="region of interest" description="Disordered" evidence="7">
    <location>
        <begin position="300"/>
        <end position="320"/>
    </location>
</feature>
<dbReference type="OrthoDB" id="10266696at2759"/>
<dbReference type="CDD" id="cd13250">
    <property type="entry name" value="PH_ACAP"/>
    <property type="match status" value="1"/>
</dbReference>
<keyword evidence="3 6" id="KW-0863">Zinc-finger</keyword>
<dbReference type="InterPro" id="IPR037278">
    <property type="entry name" value="ARFGAP/RecO"/>
</dbReference>
<dbReference type="SUPFAM" id="SSF50729">
    <property type="entry name" value="PH domain-like"/>
    <property type="match status" value="1"/>
</dbReference>
<evidence type="ECO:0000256" key="5">
    <source>
        <dbReference type="PROSITE-ProRule" id="PRU00023"/>
    </source>
</evidence>
<feature type="repeat" description="ANK" evidence="5">
    <location>
        <begin position="602"/>
        <end position="634"/>
    </location>
</feature>
<dbReference type="PANTHER" id="PTHR23180">
    <property type="entry name" value="CENTAURIN/ARF"/>
    <property type="match status" value="1"/>
</dbReference>
<comment type="caution">
    <text evidence="10">The sequence shown here is derived from an EMBL/GenBank/DDBJ whole genome shotgun (WGS) entry which is preliminary data.</text>
</comment>
<dbReference type="InterPro" id="IPR045258">
    <property type="entry name" value="ACAP1/2/3-like"/>
</dbReference>
<protein>
    <submittedName>
        <fullName evidence="10">5787_t:CDS:1</fullName>
    </submittedName>
</protein>
<dbReference type="SUPFAM" id="SSF48403">
    <property type="entry name" value="Ankyrin repeat"/>
    <property type="match status" value="1"/>
</dbReference>
<dbReference type="GO" id="GO:0005096">
    <property type="term" value="F:GTPase activator activity"/>
    <property type="evidence" value="ECO:0007669"/>
    <property type="project" value="UniProtKB-KW"/>
</dbReference>
<keyword evidence="2" id="KW-0479">Metal-binding</keyword>
<dbReference type="InterPro" id="IPR001164">
    <property type="entry name" value="ArfGAP_dom"/>
</dbReference>